<keyword evidence="5 8" id="KW-0812">Transmembrane</keyword>
<organism evidence="9 10">
    <name type="scientific">Actinomadura parmotrematis</name>
    <dbReference type="NCBI Taxonomy" id="2864039"/>
    <lineage>
        <taxon>Bacteria</taxon>
        <taxon>Bacillati</taxon>
        <taxon>Actinomycetota</taxon>
        <taxon>Actinomycetes</taxon>
        <taxon>Streptosporangiales</taxon>
        <taxon>Thermomonosporaceae</taxon>
        <taxon>Actinomadura</taxon>
    </lineage>
</organism>
<proteinExistence type="predicted"/>
<keyword evidence="4" id="KW-0808">Transferase</keyword>
<comment type="subcellular location">
    <subcellularLocation>
        <location evidence="1">Cell membrane</location>
        <topology evidence="1">Multi-pass membrane protein</topology>
    </subcellularLocation>
</comment>
<feature type="transmembrane region" description="Helical" evidence="8">
    <location>
        <begin position="444"/>
        <end position="461"/>
    </location>
</feature>
<feature type="transmembrane region" description="Helical" evidence="8">
    <location>
        <begin position="176"/>
        <end position="205"/>
    </location>
</feature>
<dbReference type="EMBL" id="JAIBOA010000002">
    <property type="protein sequence ID" value="MBW8481645.1"/>
    <property type="molecule type" value="Genomic_DNA"/>
</dbReference>
<dbReference type="InterPro" id="IPR050297">
    <property type="entry name" value="LipidA_mod_glycosyltrf_83"/>
</dbReference>
<evidence type="ECO:0000256" key="4">
    <source>
        <dbReference type="ARBA" id="ARBA00022679"/>
    </source>
</evidence>
<evidence type="ECO:0000256" key="5">
    <source>
        <dbReference type="ARBA" id="ARBA00022692"/>
    </source>
</evidence>
<keyword evidence="3" id="KW-0328">Glycosyltransferase</keyword>
<evidence type="ECO:0000256" key="8">
    <source>
        <dbReference type="SAM" id="Phobius"/>
    </source>
</evidence>
<evidence type="ECO:0000256" key="6">
    <source>
        <dbReference type="ARBA" id="ARBA00022989"/>
    </source>
</evidence>
<evidence type="ECO:0000256" key="7">
    <source>
        <dbReference type="ARBA" id="ARBA00023136"/>
    </source>
</evidence>
<name>A0ABS7FN43_9ACTN</name>
<feature type="transmembrane region" description="Helical" evidence="8">
    <location>
        <begin position="212"/>
        <end position="230"/>
    </location>
</feature>
<comment type="caution">
    <text evidence="9">The sequence shown here is derived from an EMBL/GenBank/DDBJ whole genome shotgun (WGS) entry which is preliminary data.</text>
</comment>
<keyword evidence="10" id="KW-1185">Reference proteome</keyword>
<gene>
    <name evidence="9" type="ORF">K1Y72_04625</name>
</gene>
<sequence length="487" mass="52577">MTGALAAAGRVRGAEPPGRARRAWALVRRHRVAAVLLVLAVALRVLAMLARRPGEVYWYDSYEYLRFALDPKPAQELHPGGYGMLLWLLRPFHSIALIVALQHLMGLAAGLLGYATLRRRGVAGWLAAVAMVPAWFDVELLHLEHAVLSDTPFMLLVTAAVCALLWSPRVSVRAAALAGLLLALSALVRTTALPLLGLVLVWLLLKRAGRRQLVALVAVAAVPVVPYAFWYHAEYGQYKLAGGDGSALWARTRTFADCAKIKPPPAEARLCPDPRITADAASEYFWIGEITRPPGRAANDALARSFALRAIRAQPLDYLHDVLADLSLTFAYPAKAHPKRLPPVYYFTDDVEPLSNEPTAHETMRAYDPSVRDTRPVGPWSGLLVAYGLHLPGPALGAVLLLGAYGVVRRGRGPGARLAVLLPWGMAVALLVLPVVVLDFDHRYVMPVLPVAGMAAALAFARRPLAAGDGRPVEPPGPSGALPELQD</sequence>
<feature type="transmembrane region" description="Helical" evidence="8">
    <location>
        <begin position="384"/>
        <end position="408"/>
    </location>
</feature>
<evidence type="ECO:0000256" key="3">
    <source>
        <dbReference type="ARBA" id="ARBA00022676"/>
    </source>
</evidence>
<reference evidence="9 10" key="1">
    <citation type="submission" date="2021-07" db="EMBL/GenBank/DDBJ databases">
        <title>Actinomadura sp. PM05-2 isolated from lichen.</title>
        <authorList>
            <person name="Somphong A."/>
            <person name="Phongsopitanun W."/>
            <person name="Tanasupawat S."/>
            <person name="Peongsungnone V."/>
        </authorList>
    </citation>
    <scope>NUCLEOTIDE SEQUENCE [LARGE SCALE GENOMIC DNA]</scope>
    <source>
        <strain evidence="9 10">PM05-2</strain>
    </source>
</reference>
<feature type="transmembrane region" description="Helical" evidence="8">
    <location>
        <begin position="94"/>
        <end position="116"/>
    </location>
</feature>
<keyword evidence="6 8" id="KW-1133">Transmembrane helix</keyword>
<evidence type="ECO:0000313" key="9">
    <source>
        <dbReference type="EMBL" id="MBW8481645.1"/>
    </source>
</evidence>
<dbReference type="PANTHER" id="PTHR33908">
    <property type="entry name" value="MANNOSYLTRANSFERASE YKCB-RELATED"/>
    <property type="match status" value="1"/>
</dbReference>
<accession>A0ABS7FN43</accession>
<dbReference type="PANTHER" id="PTHR33908:SF11">
    <property type="entry name" value="MEMBRANE PROTEIN"/>
    <property type="match status" value="1"/>
</dbReference>
<protein>
    <recommendedName>
        <fullName evidence="11">Phospholipid carrier-dependent glycosyltransferase</fullName>
    </recommendedName>
</protein>
<evidence type="ECO:0008006" key="11">
    <source>
        <dbReference type="Google" id="ProtNLM"/>
    </source>
</evidence>
<keyword evidence="7 8" id="KW-0472">Membrane</keyword>
<dbReference type="RefSeq" id="WP_220163494.1">
    <property type="nucleotide sequence ID" value="NZ_JAIBOA010000002.1"/>
</dbReference>
<feature type="transmembrane region" description="Helical" evidence="8">
    <location>
        <begin position="32"/>
        <end position="50"/>
    </location>
</feature>
<dbReference type="Proteomes" id="UP000774570">
    <property type="component" value="Unassembled WGS sequence"/>
</dbReference>
<keyword evidence="2" id="KW-1003">Cell membrane</keyword>
<feature type="transmembrane region" description="Helical" evidence="8">
    <location>
        <begin position="122"/>
        <end position="141"/>
    </location>
</feature>
<evidence type="ECO:0000256" key="1">
    <source>
        <dbReference type="ARBA" id="ARBA00004651"/>
    </source>
</evidence>
<evidence type="ECO:0000256" key="2">
    <source>
        <dbReference type="ARBA" id="ARBA00022475"/>
    </source>
</evidence>
<feature type="transmembrane region" description="Helical" evidence="8">
    <location>
        <begin position="420"/>
        <end position="438"/>
    </location>
</feature>
<evidence type="ECO:0000313" key="10">
    <source>
        <dbReference type="Proteomes" id="UP000774570"/>
    </source>
</evidence>